<dbReference type="GO" id="GO:0016020">
    <property type="term" value="C:membrane"/>
    <property type="evidence" value="ECO:0007669"/>
    <property type="project" value="GOC"/>
</dbReference>
<dbReference type="AlphaFoldDB" id="A0A1M5DJ42"/>
<dbReference type="Pfam" id="PF00149">
    <property type="entry name" value="Metallophos"/>
    <property type="match status" value="1"/>
</dbReference>
<sequence length="426" mass="48406">MGRLPVFIFLSVLLLAFDYYCYRAVLSVFKKWKPGTKKLFTIIWWGYTTLLVIGVFTSFYANLFLSMKSVILVAYFLTVACKLVMLPFLVVDDLRRFIIHLSRSAKKTSTTQLADPTLPETITQPLRGEPISRSSFLVKAGLITAAIPLTSLTWGIARGAYDYKVKRKTLVLPNLPASFEGMKLGQISDIHSGSFYNPRAVLGGVEMLLAEKPDLIFFTGDIVNDKATEMRDYQDIFSKIKAPLGVYSVLGNHDYGEYFFGKTPSAAKTKNLQDVIKTHERMGWDLLMNENRRIKINGEEIGILGIENWGTGRFPKYGRMDLAVKDTDDLPVKLLLSHDPSHWRAEILPKYPQIDAMFSGHTHGMQFGVRTEDFQWSPVQYIYKEWAGLYQEKNQQLYVNVGYGFLGYPGRVGILPEITIFELKRA</sequence>
<evidence type="ECO:0000256" key="3">
    <source>
        <dbReference type="SAM" id="Phobius"/>
    </source>
</evidence>
<dbReference type="Proteomes" id="UP000184287">
    <property type="component" value="Unassembled WGS sequence"/>
</dbReference>
<feature type="transmembrane region" description="Helical" evidence="3">
    <location>
        <begin position="39"/>
        <end position="63"/>
    </location>
</feature>
<evidence type="ECO:0000313" key="5">
    <source>
        <dbReference type="EMBL" id="SHF66970.1"/>
    </source>
</evidence>
<keyword evidence="3" id="KW-0812">Transmembrane</keyword>
<evidence type="ECO:0000313" key="6">
    <source>
        <dbReference type="Proteomes" id="UP000184287"/>
    </source>
</evidence>
<keyword evidence="2" id="KW-0378">Hydrolase</keyword>
<name>A0A1M5DJ42_9SPHI</name>
<evidence type="ECO:0000259" key="4">
    <source>
        <dbReference type="Pfam" id="PF00149"/>
    </source>
</evidence>
<proteinExistence type="predicted"/>
<dbReference type="GO" id="GO:0046872">
    <property type="term" value="F:metal ion binding"/>
    <property type="evidence" value="ECO:0007669"/>
    <property type="project" value="UniProtKB-KW"/>
</dbReference>
<keyword evidence="3" id="KW-0472">Membrane</keyword>
<keyword evidence="3" id="KW-1133">Transmembrane helix</keyword>
<dbReference type="Gene3D" id="3.60.21.10">
    <property type="match status" value="1"/>
</dbReference>
<protein>
    <recommendedName>
        <fullName evidence="4">Calcineurin-like phosphoesterase domain-containing protein</fullName>
    </recommendedName>
</protein>
<dbReference type="PANTHER" id="PTHR31302">
    <property type="entry name" value="TRANSMEMBRANE PROTEIN WITH METALLOPHOSPHOESTERASE DOMAIN-RELATED"/>
    <property type="match status" value="1"/>
</dbReference>
<dbReference type="SUPFAM" id="SSF56300">
    <property type="entry name" value="Metallo-dependent phosphatases"/>
    <property type="match status" value="1"/>
</dbReference>
<dbReference type="EMBL" id="FQUQ01000003">
    <property type="protein sequence ID" value="SHF66970.1"/>
    <property type="molecule type" value="Genomic_DNA"/>
</dbReference>
<dbReference type="InterPro" id="IPR004843">
    <property type="entry name" value="Calcineurin-like_PHP"/>
</dbReference>
<evidence type="ECO:0000256" key="1">
    <source>
        <dbReference type="ARBA" id="ARBA00022723"/>
    </source>
</evidence>
<gene>
    <name evidence="5" type="ORF">SAMN04488522_103256</name>
</gene>
<dbReference type="GO" id="GO:0009245">
    <property type="term" value="P:lipid A biosynthetic process"/>
    <property type="evidence" value="ECO:0007669"/>
    <property type="project" value="TreeGrafter"/>
</dbReference>
<dbReference type="STRING" id="288992.SAMN04488522_103256"/>
<reference evidence="6" key="1">
    <citation type="submission" date="2016-11" db="EMBL/GenBank/DDBJ databases">
        <authorList>
            <person name="Varghese N."/>
            <person name="Submissions S."/>
        </authorList>
    </citation>
    <scope>NUCLEOTIDE SEQUENCE [LARGE SCALE GENOMIC DNA]</scope>
    <source>
        <strain evidence="6">DSM 16990</strain>
    </source>
</reference>
<dbReference type="InterPro" id="IPR051158">
    <property type="entry name" value="Metallophosphoesterase_sf"/>
</dbReference>
<keyword evidence="1" id="KW-0479">Metal-binding</keyword>
<organism evidence="5 6">
    <name type="scientific">Pedobacter caeni</name>
    <dbReference type="NCBI Taxonomy" id="288992"/>
    <lineage>
        <taxon>Bacteria</taxon>
        <taxon>Pseudomonadati</taxon>
        <taxon>Bacteroidota</taxon>
        <taxon>Sphingobacteriia</taxon>
        <taxon>Sphingobacteriales</taxon>
        <taxon>Sphingobacteriaceae</taxon>
        <taxon>Pedobacter</taxon>
    </lineage>
</organism>
<dbReference type="InterPro" id="IPR029052">
    <property type="entry name" value="Metallo-depent_PP-like"/>
</dbReference>
<dbReference type="GO" id="GO:0008758">
    <property type="term" value="F:UDP-2,3-diacylglucosamine hydrolase activity"/>
    <property type="evidence" value="ECO:0007669"/>
    <property type="project" value="TreeGrafter"/>
</dbReference>
<evidence type="ECO:0000256" key="2">
    <source>
        <dbReference type="ARBA" id="ARBA00022801"/>
    </source>
</evidence>
<keyword evidence="6" id="KW-1185">Reference proteome</keyword>
<feature type="domain" description="Calcineurin-like phosphoesterase" evidence="4">
    <location>
        <begin position="182"/>
        <end position="364"/>
    </location>
</feature>
<accession>A0A1M5DJ42</accession>
<dbReference type="RefSeq" id="WP_073232073.1">
    <property type="nucleotide sequence ID" value="NZ_FQUQ01000003.1"/>
</dbReference>
<dbReference type="PANTHER" id="PTHR31302:SF31">
    <property type="entry name" value="PHOSPHODIESTERASE YAEI"/>
    <property type="match status" value="1"/>
</dbReference>
<dbReference type="OrthoDB" id="9780884at2"/>
<feature type="transmembrane region" description="Helical" evidence="3">
    <location>
        <begin position="70"/>
        <end position="91"/>
    </location>
</feature>